<dbReference type="PANTHER" id="PTHR34512">
    <property type="entry name" value="CELL SURFACE PROTEIN"/>
    <property type="match status" value="1"/>
</dbReference>
<dbReference type="EMBL" id="BAABRO010000005">
    <property type="protein sequence ID" value="GAA5507277.1"/>
    <property type="molecule type" value="Genomic_DNA"/>
</dbReference>
<evidence type="ECO:0000259" key="1">
    <source>
        <dbReference type="Pfam" id="PF13360"/>
    </source>
</evidence>
<keyword evidence="3" id="KW-1185">Reference proteome</keyword>
<evidence type="ECO:0000313" key="2">
    <source>
        <dbReference type="EMBL" id="GAA5507277.1"/>
    </source>
</evidence>
<feature type="domain" description="Pyrrolo-quinoline quinone repeat" evidence="1">
    <location>
        <begin position="173"/>
        <end position="240"/>
    </location>
</feature>
<sequence length="437" mass="47412">MLYFLAIWIGLSTSTPDAWPAFLGAGSEPRDANALPLSWSPSENIVWLAPIPGHGQSSPVVWDDRAFVTSVEGPEKNTYHVVCLNTTDGSELWHKQIENSAPEKNSYYISRAAPTPVVDEHRVIAVFESGDCVAYDHAGKELWTRTLAKDEGPFIAEFGLGASPCQTESALFVLLEHDGPSSLLAIDKQSGKTLWMASREPRRSWSSPAIIEVEGEPQVVVSSAGTVDGYDPKTGKLLWTFKDVGGNTSTTPIDIGGGRFLIGASPGRNGENAGSAADSNGLMQVTRDGDTWTATRKWTAAKATPTWASPIVHEGLAYWINRSGVVYCFDVTTGEEVYTERIKQSSWATPFGVGNRVYFFGKDGLVTVLAAGREFKILAENTTWNDDTLPPEAKLAEETSEERQRAAAMFSKPTLYGVAVTDDAFLLRVGNAVICVR</sequence>
<protein>
    <submittedName>
        <fullName evidence="2">Outer membrane protein assembly factor BamB</fullName>
    </submittedName>
</protein>
<dbReference type="InterPro" id="IPR002372">
    <property type="entry name" value="PQQ_rpt_dom"/>
</dbReference>
<name>A0ABP9VU24_9BACT</name>
<accession>A0ABP9VU24</accession>
<dbReference type="RefSeq" id="WP_345684153.1">
    <property type="nucleotide sequence ID" value="NZ_BAABRO010000005.1"/>
</dbReference>
<feature type="domain" description="Pyrrolo-quinoline quinone repeat" evidence="1">
    <location>
        <begin position="296"/>
        <end position="418"/>
    </location>
</feature>
<dbReference type="InterPro" id="IPR015943">
    <property type="entry name" value="WD40/YVTN_repeat-like_dom_sf"/>
</dbReference>
<dbReference type="PANTHER" id="PTHR34512:SF30">
    <property type="entry name" value="OUTER MEMBRANE PROTEIN ASSEMBLY FACTOR BAMB"/>
    <property type="match status" value="1"/>
</dbReference>
<dbReference type="Proteomes" id="UP001416858">
    <property type="component" value="Unassembled WGS sequence"/>
</dbReference>
<feature type="domain" description="Pyrrolo-quinoline quinone repeat" evidence="1">
    <location>
        <begin position="44"/>
        <end position="151"/>
    </location>
</feature>
<proteinExistence type="predicted"/>
<reference evidence="2 3" key="1">
    <citation type="submission" date="2024-02" db="EMBL/GenBank/DDBJ databases">
        <title>Rhodopirellula caenicola NBRC 110016.</title>
        <authorList>
            <person name="Ichikawa N."/>
            <person name="Katano-Makiyama Y."/>
            <person name="Hidaka K."/>
        </authorList>
    </citation>
    <scope>NUCLEOTIDE SEQUENCE [LARGE SCALE GENOMIC DNA]</scope>
    <source>
        <strain evidence="2 3">NBRC 110016</strain>
    </source>
</reference>
<dbReference type="InterPro" id="IPR011047">
    <property type="entry name" value="Quinoprotein_ADH-like_sf"/>
</dbReference>
<dbReference type="InterPro" id="IPR018391">
    <property type="entry name" value="PQQ_b-propeller_rpt"/>
</dbReference>
<organism evidence="2 3">
    <name type="scientific">Novipirellula caenicola</name>
    <dbReference type="NCBI Taxonomy" id="1536901"/>
    <lineage>
        <taxon>Bacteria</taxon>
        <taxon>Pseudomonadati</taxon>
        <taxon>Planctomycetota</taxon>
        <taxon>Planctomycetia</taxon>
        <taxon>Pirellulales</taxon>
        <taxon>Pirellulaceae</taxon>
        <taxon>Novipirellula</taxon>
    </lineage>
</organism>
<dbReference type="Gene3D" id="2.130.10.10">
    <property type="entry name" value="YVTN repeat-like/Quinoprotein amine dehydrogenase"/>
    <property type="match status" value="2"/>
</dbReference>
<evidence type="ECO:0000313" key="3">
    <source>
        <dbReference type="Proteomes" id="UP001416858"/>
    </source>
</evidence>
<comment type="caution">
    <text evidence="2">The sequence shown here is derived from an EMBL/GenBank/DDBJ whole genome shotgun (WGS) entry which is preliminary data.</text>
</comment>
<gene>
    <name evidence="2" type="primary">bamB_16</name>
    <name evidence="2" type="ORF">Rcae01_02732</name>
</gene>
<dbReference type="Pfam" id="PF13360">
    <property type="entry name" value="PQQ_2"/>
    <property type="match status" value="3"/>
</dbReference>
<dbReference type="SUPFAM" id="SSF50998">
    <property type="entry name" value="Quinoprotein alcohol dehydrogenase-like"/>
    <property type="match status" value="1"/>
</dbReference>
<dbReference type="SMART" id="SM00564">
    <property type="entry name" value="PQQ"/>
    <property type="match status" value="3"/>
</dbReference>